<dbReference type="EMBL" id="JABFAD010000006">
    <property type="protein sequence ID" value="MBA0799601.1"/>
    <property type="molecule type" value="Genomic_DNA"/>
</dbReference>
<dbReference type="Proteomes" id="UP000593560">
    <property type="component" value="Unassembled WGS sequence"/>
</dbReference>
<evidence type="ECO:0000313" key="1">
    <source>
        <dbReference type="EMBL" id="MBA0799601.1"/>
    </source>
</evidence>
<accession>A0A7J9GPU4</accession>
<name>A0A7J9GPU4_9ROSI</name>
<reference evidence="1 2" key="1">
    <citation type="journal article" date="2019" name="Genome Biol. Evol.">
        <title>Insights into the evolution of the New World diploid cottons (Gossypium, subgenus Houzingenia) based on genome sequencing.</title>
        <authorList>
            <person name="Grover C.E."/>
            <person name="Arick M.A. 2nd"/>
            <person name="Thrash A."/>
            <person name="Conover J.L."/>
            <person name="Sanders W.S."/>
            <person name="Peterson D.G."/>
            <person name="Frelichowski J.E."/>
            <person name="Scheffler J.A."/>
            <person name="Scheffler B.E."/>
            <person name="Wendel J.F."/>
        </authorList>
    </citation>
    <scope>NUCLEOTIDE SEQUENCE [LARGE SCALE GENOMIC DNA]</scope>
    <source>
        <strain evidence="1">0</strain>
        <tissue evidence="1">Leaf</tissue>
    </source>
</reference>
<protein>
    <submittedName>
        <fullName evidence="1">Uncharacterized protein</fullName>
    </submittedName>
</protein>
<evidence type="ECO:0000313" key="2">
    <source>
        <dbReference type="Proteomes" id="UP000593560"/>
    </source>
</evidence>
<organism evidence="1 2">
    <name type="scientific">Gossypium harknessii</name>
    <dbReference type="NCBI Taxonomy" id="34285"/>
    <lineage>
        <taxon>Eukaryota</taxon>
        <taxon>Viridiplantae</taxon>
        <taxon>Streptophyta</taxon>
        <taxon>Embryophyta</taxon>
        <taxon>Tracheophyta</taxon>
        <taxon>Spermatophyta</taxon>
        <taxon>Magnoliopsida</taxon>
        <taxon>eudicotyledons</taxon>
        <taxon>Gunneridae</taxon>
        <taxon>Pentapetalae</taxon>
        <taxon>rosids</taxon>
        <taxon>malvids</taxon>
        <taxon>Malvales</taxon>
        <taxon>Malvaceae</taxon>
        <taxon>Malvoideae</taxon>
        <taxon>Gossypium</taxon>
    </lineage>
</organism>
<keyword evidence="2" id="KW-1185">Reference proteome</keyword>
<feature type="non-terminal residue" evidence="1">
    <location>
        <position position="53"/>
    </location>
</feature>
<comment type="caution">
    <text evidence="1">The sequence shown here is derived from an EMBL/GenBank/DDBJ whole genome shotgun (WGS) entry which is preliminary data.</text>
</comment>
<proteinExistence type="predicted"/>
<dbReference type="AlphaFoldDB" id="A0A7J9GPU4"/>
<gene>
    <name evidence="1" type="ORF">Gohar_010108</name>
</gene>
<sequence>MDLVPAPAQSWRDKLLGKCVIGSGAMASGVGLGDDEEFDFLEGDVMKSTIDGA</sequence>